<dbReference type="PROSITE" id="PS51457">
    <property type="entry name" value="BEN"/>
    <property type="match status" value="1"/>
</dbReference>
<evidence type="ECO:0000313" key="2">
    <source>
        <dbReference type="EMBL" id="KAF7988881.1"/>
    </source>
</evidence>
<feature type="domain" description="BEN" evidence="1">
    <location>
        <begin position="560"/>
        <end position="666"/>
    </location>
</feature>
<name>A0A834XMV3_APHGI</name>
<accession>A0A834XMV3</accession>
<evidence type="ECO:0000259" key="1">
    <source>
        <dbReference type="PROSITE" id="PS51457"/>
    </source>
</evidence>
<dbReference type="GO" id="GO:0003677">
    <property type="term" value="F:DNA binding"/>
    <property type="evidence" value="ECO:0007669"/>
    <property type="project" value="InterPro"/>
</dbReference>
<proteinExistence type="predicted"/>
<protein>
    <recommendedName>
        <fullName evidence="1">BEN domain-containing protein</fullName>
    </recommendedName>
</protein>
<dbReference type="Gene3D" id="1.10.10.2590">
    <property type="entry name" value="BEN domain"/>
    <property type="match status" value="1"/>
</dbReference>
<reference evidence="2 3" key="1">
    <citation type="submission" date="2020-08" db="EMBL/GenBank/DDBJ databases">
        <title>Aphidius gifuensis genome sequencing and assembly.</title>
        <authorList>
            <person name="Du Z."/>
        </authorList>
    </citation>
    <scope>NUCLEOTIDE SEQUENCE [LARGE SCALE GENOMIC DNA]</scope>
    <source>
        <strain evidence="2">YNYX2018</strain>
        <tissue evidence="2">Adults</tissue>
    </source>
</reference>
<dbReference type="InterPro" id="IPR018379">
    <property type="entry name" value="BEN_domain"/>
</dbReference>
<sequence>MSSSNLSQCAKCNMPVKIAKTECIKCKKIFHNSCAGTKTSTGCFSKCRMKTRTNSRTSSVTDSTDGDADQVDYTTELERIQDSFDKAIAEINVKFDTTIAPVNDKFNKTIKIMSERLDNSINIINTRIMTEIDKVKSLIPNEQSDYKKIQTQCLNEINERNIRLNNVIILGLPESNVTDDINGQSNEGNASLSNKFVNNHDDSGNTENKGNNINVRHVMALNTNNTDKQKIIDLFNILEINCEFLSVKRLGTNSTRPDGIIQDHDLEDDGRMPKKLFALVKWTEGQYKGSYTVGMDVNCIKKFDDKKFINDEYNPEQPFVIEWRDSARKPLGGWLLYEAHIIAISASISVLEKKMSIIDGFQSPDRTINPKSLSIDESSTPKMSNKKQLKTSEIIHINLKKDDKQRTRRENIERIVHTIKQTVNLEKEYDEKISSDRDSEDEIEERKITNKKKRIINLEQENDNKISCDEDIDEKNYNSIIEQSINLEQEYDEQILSDQHFNNNIDKSKIIKQNEPSVSSNFAADLLTQLGINPRKEYKTSDSTDENSKTDSNIKLKVLESKDKEHQLGIPYDKWKTAKTKSTCTSMTWSLVLAAFDQKTLIASNYHGGASKKISNDKNQIELKRLDENIILIIKKTVKDRFPTQFNAVSFGSNINTRLSQLRKNIQLQQEKIEETTNN</sequence>
<dbReference type="AlphaFoldDB" id="A0A834XMV3"/>
<dbReference type="EMBL" id="JACMRX010000005">
    <property type="protein sequence ID" value="KAF7988881.1"/>
    <property type="molecule type" value="Genomic_DNA"/>
</dbReference>
<organism evidence="2 3">
    <name type="scientific">Aphidius gifuensis</name>
    <name type="common">Parasitoid wasp</name>
    <dbReference type="NCBI Taxonomy" id="684658"/>
    <lineage>
        <taxon>Eukaryota</taxon>
        <taxon>Metazoa</taxon>
        <taxon>Ecdysozoa</taxon>
        <taxon>Arthropoda</taxon>
        <taxon>Hexapoda</taxon>
        <taxon>Insecta</taxon>
        <taxon>Pterygota</taxon>
        <taxon>Neoptera</taxon>
        <taxon>Endopterygota</taxon>
        <taxon>Hymenoptera</taxon>
        <taxon>Apocrita</taxon>
        <taxon>Ichneumonoidea</taxon>
        <taxon>Braconidae</taxon>
        <taxon>Aphidiinae</taxon>
        <taxon>Aphidius</taxon>
    </lineage>
</organism>
<dbReference type="OrthoDB" id="7612378at2759"/>
<keyword evidence="3" id="KW-1185">Reference proteome</keyword>
<gene>
    <name evidence="2" type="ORF">HCN44_007191</name>
</gene>
<evidence type="ECO:0000313" key="3">
    <source>
        <dbReference type="Proteomes" id="UP000639338"/>
    </source>
</evidence>
<comment type="caution">
    <text evidence="2">The sequence shown here is derived from an EMBL/GenBank/DDBJ whole genome shotgun (WGS) entry which is preliminary data.</text>
</comment>
<dbReference type="Proteomes" id="UP000639338">
    <property type="component" value="Unassembled WGS sequence"/>
</dbReference>